<sequence length="131" mass="15012">MSWNTQANPQNNPNQSILNHKSNGSSLEYKITCLALRTHLPFHSAVYDIQSSTRRLSTKDHQSLLLNSLVLSAINYQLHPQFPSSFLFDSVSSHRFFFTSYPSSHFLFSLNVDAHSSYRRCGKIDQTHSHK</sequence>
<comment type="caution">
    <text evidence="1">The sequence shown here is derived from an EMBL/GenBank/DDBJ whole genome shotgun (WGS) entry which is preliminary data.</text>
</comment>
<proteinExistence type="predicted"/>
<keyword evidence="2" id="KW-1185">Reference proteome</keyword>
<gene>
    <name evidence="1" type="ORF">PGT21_013977</name>
</gene>
<dbReference type="AlphaFoldDB" id="A0A5B0NYH0"/>
<protein>
    <submittedName>
        <fullName evidence="1">Uncharacterized protein</fullName>
    </submittedName>
</protein>
<organism evidence="1 2">
    <name type="scientific">Puccinia graminis f. sp. tritici</name>
    <dbReference type="NCBI Taxonomy" id="56615"/>
    <lineage>
        <taxon>Eukaryota</taxon>
        <taxon>Fungi</taxon>
        <taxon>Dikarya</taxon>
        <taxon>Basidiomycota</taxon>
        <taxon>Pucciniomycotina</taxon>
        <taxon>Pucciniomycetes</taxon>
        <taxon>Pucciniales</taxon>
        <taxon>Pucciniaceae</taxon>
        <taxon>Puccinia</taxon>
    </lineage>
</organism>
<reference evidence="1 2" key="1">
    <citation type="submission" date="2019-05" db="EMBL/GenBank/DDBJ databases">
        <title>Emergence of the Ug99 lineage of the wheat stem rust pathogen through somatic hybridization.</title>
        <authorList>
            <person name="Li F."/>
            <person name="Upadhyaya N.M."/>
            <person name="Sperschneider J."/>
            <person name="Matny O."/>
            <person name="Nguyen-Phuc H."/>
            <person name="Mago R."/>
            <person name="Raley C."/>
            <person name="Miller M.E."/>
            <person name="Silverstein K.A.T."/>
            <person name="Henningsen E."/>
            <person name="Hirsch C.D."/>
            <person name="Visser B."/>
            <person name="Pretorius Z.A."/>
            <person name="Steffenson B.J."/>
            <person name="Schwessinger B."/>
            <person name="Dodds P.N."/>
            <person name="Figueroa M."/>
        </authorList>
    </citation>
    <scope>NUCLEOTIDE SEQUENCE [LARGE SCALE GENOMIC DNA]</scope>
    <source>
        <strain evidence="1">21-0</strain>
    </source>
</reference>
<dbReference type="EMBL" id="VSWC01000079">
    <property type="protein sequence ID" value="KAA1094225.1"/>
    <property type="molecule type" value="Genomic_DNA"/>
</dbReference>
<accession>A0A5B0NYH0</accession>
<evidence type="ECO:0000313" key="2">
    <source>
        <dbReference type="Proteomes" id="UP000324748"/>
    </source>
</evidence>
<evidence type="ECO:0000313" key="1">
    <source>
        <dbReference type="EMBL" id="KAA1094225.1"/>
    </source>
</evidence>
<dbReference type="Proteomes" id="UP000324748">
    <property type="component" value="Unassembled WGS sequence"/>
</dbReference>
<name>A0A5B0NYH0_PUCGR</name>